<proteinExistence type="inferred from homology"/>
<organism evidence="9 10">
    <name type="scientific">Funneliformis geosporum</name>
    <dbReference type="NCBI Taxonomy" id="1117311"/>
    <lineage>
        <taxon>Eukaryota</taxon>
        <taxon>Fungi</taxon>
        <taxon>Fungi incertae sedis</taxon>
        <taxon>Mucoromycota</taxon>
        <taxon>Glomeromycotina</taxon>
        <taxon>Glomeromycetes</taxon>
        <taxon>Glomerales</taxon>
        <taxon>Glomeraceae</taxon>
        <taxon>Funneliformis</taxon>
    </lineage>
</organism>
<dbReference type="SMART" id="SM00947">
    <property type="entry name" value="Pro_CA"/>
    <property type="match status" value="1"/>
</dbReference>
<evidence type="ECO:0000256" key="8">
    <source>
        <dbReference type="RuleBase" id="RU003956"/>
    </source>
</evidence>
<evidence type="ECO:0000256" key="4">
    <source>
        <dbReference type="ARBA" id="ARBA00022833"/>
    </source>
</evidence>
<dbReference type="EMBL" id="CAMKVN010003196">
    <property type="protein sequence ID" value="CAI2184015.1"/>
    <property type="molecule type" value="Genomic_DNA"/>
</dbReference>
<feature type="binding site" evidence="7">
    <location>
        <position position="175"/>
    </location>
    <ligand>
        <name>Zn(2+)</name>
        <dbReference type="ChEBI" id="CHEBI:29105"/>
    </ligand>
</feature>
<dbReference type="GO" id="GO:0004089">
    <property type="term" value="F:carbonate dehydratase activity"/>
    <property type="evidence" value="ECO:0007669"/>
    <property type="project" value="UniProtKB-UniRule"/>
</dbReference>
<feature type="binding site" evidence="7">
    <location>
        <position position="119"/>
    </location>
    <ligand>
        <name>Zn(2+)</name>
        <dbReference type="ChEBI" id="CHEBI:29105"/>
    </ligand>
</feature>
<comment type="function">
    <text evidence="8">Reversible hydration of carbon dioxide.</text>
</comment>
<keyword evidence="4 7" id="KW-0862">Zinc</keyword>
<dbReference type="GO" id="GO:0008270">
    <property type="term" value="F:zinc ion binding"/>
    <property type="evidence" value="ECO:0007669"/>
    <property type="project" value="UniProtKB-UniRule"/>
</dbReference>
<evidence type="ECO:0000256" key="1">
    <source>
        <dbReference type="ARBA" id="ARBA00006217"/>
    </source>
</evidence>
<dbReference type="PROSITE" id="PS00704">
    <property type="entry name" value="PROK_CO2_ANHYDRASE_1"/>
    <property type="match status" value="1"/>
</dbReference>
<reference evidence="9" key="1">
    <citation type="submission" date="2022-08" db="EMBL/GenBank/DDBJ databases">
        <authorList>
            <person name="Kallberg Y."/>
            <person name="Tangrot J."/>
            <person name="Rosling A."/>
        </authorList>
    </citation>
    <scope>NUCLEOTIDE SEQUENCE</scope>
    <source>
        <strain evidence="9">Wild A</strain>
    </source>
</reference>
<comment type="caution">
    <text evidence="9">The sequence shown here is derived from an EMBL/GenBank/DDBJ whole genome shotgun (WGS) entry which is preliminary data.</text>
</comment>
<protein>
    <recommendedName>
        <fullName evidence="2 8">Carbonic anhydrase</fullName>
        <ecNumber evidence="2 8">4.2.1.1</ecNumber>
    </recommendedName>
    <alternativeName>
        <fullName evidence="8">Carbonate dehydratase</fullName>
    </alternativeName>
</protein>
<evidence type="ECO:0000256" key="5">
    <source>
        <dbReference type="ARBA" id="ARBA00023239"/>
    </source>
</evidence>
<dbReference type="PANTHER" id="PTHR11002">
    <property type="entry name" value="CARBONIC ANHYDRASE"/>
    <property type="match status" value="1"/>
</dbReference>
<keyword evidence="3 7" id="KW-0479">Metal-binding</keyword>
<gene>
    <name evidence="9" type="ORF">FWILDA_LOCUS11369</name>
</gene>
<evidence type="ECO:0000256" key="7">
    <source>
        <dbReference type="PIRSR" id="PIRSR601765-1"/>
    </source>
</evidence>
<dbReference type="GO" id="GO:0015976">
    <property type="term" value="P:carbon utilization"/>
    <property type="evidence" value="ECO:0007669"/>
    <property type="project" value="InterPro"/>
</dbReference>
<dbReference type="Proteomes" id="UP001153678">
    <property type="component" value="Unassembled WGS sequence"/>
</dbReference>
<comment type="cofactor">
    <cofactor evidence="7">
        <name>Zn(2+)</name>
        <dbReference type="ChEBI" id="CHEBI:29105"/>
    </cofactor>
    <text evidence="7">Binds 1 zinc ion per subunit.</text>
</comment>
<evidence type="ECO:0000313" key="9">
    <source>
        <dbReference type="EMBL" id="CAI2184015.1"/>
    </source>
</evidence>
<dbReference type="InterPro" id="IPR036874">
    <property type="entry name" value="Carbonic_anhydrase_sf"/>
</dbReference>
<comment type="similarity">
    <text evidence="1 8">Belongs to the beta-class carbonic anhydrase family.</text>
</comment>
<sequence length="285" mass="32637">MTSNDITADFPYLFTVWPKGMPILKNFGILGNSLKIQIKDMPILQRSKPKPNVVVLPNYHLPIHEDPNIIKAHVPDLIRSYEQLPNGLKDILANNRKWANTEQLHRIKFFENLSKGQSCSDSRVVPETITQLGFGQIFVHRNVANQFNSNDLNCMSELEFAVHNIKVEHIIVCGHTNCAGVMNACNDELHINLKTWLTDIRKIKDEYPELFPNHEIKGKLPQSEIDRLHKRLIKINVSKQVNKIASNEVVQEAWKDEKRKLAIHGWVFNVENGHLEDVGVTVGKH</sequence>
<keyword evidence="5 8" id="KW-0456">Lyase</keyword>
<dbReference type="Gene3D" id="3.40.1050.10">
    <property type="entry name" value="Carbonic anhydrase"/>
    <property type="match status" value="1"/>
</dbReference>
<evidence type="ECO:0000256" key="3">
    <source>
        <dbReference type="ARBA" id="ARBA00022723"/>
    </source>
</evidence>
<evidence type="ECO:0000256" key="6">
    <source>
        <dbReference type="ARBA" id="ARBA00048348"/>
    </source>
</evidence>
<dbReference type="AlphaFoldDB" id="A0A9W4SWK2"/>
<evidence type="ECO:0000256" key="2">
    <source>
        <dbReference type="ARBA" id="ARBA00012925"/>
    </source>
</evidence>
<dbReference type="OrthoDB" id="10248475at2759"/>
<evidence type="ECO:0000313" key="10">
    <source>
        <dbReference type="Proteomes" id="UP001153678"/>
    </source>
</evidence>
<name>A0A9W4SWK2_9GLOM</name>
<feature type="binding site" evidence="7">
    <location>
        <position position="178"/>
    </location>
    <ligand>
        <name>Zn(2+)</name>
        <dbReference type="ChEBI" id="CHEBI:29105"/>
    </ligand>
</feature>
<accession>A0A9W4SWK2</accession>
<dbReference type="Pfam" id="PF00484">
    <property type="entry name" value="Pro_CA"/>
    <property type="match status" value="1"/>
</dbReference>
<dbReference type="EC" id="4.2.1.1" evidence="2 8"/>
<dbReference type="InterPro" id="IPR001765">
    <property type="entry name" value="Carbonic_anhydrase"/>
</dbReference>
<feature type="binding site" evidence="7">
    <location>
        <position position="121"/>
    </location>
    <ligand>
        <name>Zn(2+)</name>
        <dbReference type="ChEBI" id="CHEBI:29105"/>
    </ligand>
</feature>
<dbReference type="PANTHER" id="PTHR11002:SF76">
    <property type="entry name" value="CARBONIC ANHYDRASE"/>
    <property type="match status" value="1"/>
</dbReference>
<dbReference type="InterPro" id="IPR015892">
    <property type="entry name" value="Carbonic_anhydrase_CS"/>
</dbReference>
<comment type="catalytic activity">
    <reaction evidence="6 8">
        <text>hydrogencarbonate + H(+) = CO2 + H2O</text>
        <dbReference type="Rhea" id="RHEA:10748"/>
        <dbReference type="ChEBI" id="CHEBI:15377"/>
        <dbReference type="ChEBI" id="CHEBI:15378"/>
        <dbReference type="ChEBI" id="CHEBI:16526"/>
        <dbReference type="ChEBI" id="CHEBI:17544"/>
        <dbReference type="EC" id="4.2.1.1"/>
    </reaction>
</comment>
<keyword evidence="10" id="KW-1185">Reference proteome</keyword>
<dbReference type="SUPFAM" id="SSF53056">
    <property type="entry name" value="beta-carbonic anhydrase, cab"/>
    <property type="match status" value="1"/>
</dbReference>